<dbReference type="PANTHER" id="PTHR12794:SF0">
    <property type="entry name" value="GEM-ASSOCIATED PROTEIN 2"/>
    <property type="match status" value="1"/>
</dbReference>
<dbReference type="InterPro" id="IPR035426">
    <property type="entry name" value="Gemin2/Brr1"/>
</dbReference>
<dbReference type="PANTHER" id="PTHR12794">
    <property type="entry name" value="GEMIN2"/>
    <property type="match status" value="1"/>
</dbReference>
<name>A0A6A5Y7Y9_9PLEO</name>
<keyword evidence="4" id="KW-1185">Reference proteome</keyword>
<dbReference type="GO" id="GO:0005634">
    <property type="term" value="C:nucleus"/>
    <property type="evidence" value="ECO:0007669"/>
    <property type="project" value="TreeGrafter"/>
</dbReference>
<dbReference type="Gene3D" id="1.20.58.1070">
    <property type="match status" value="1"/>
</dbReference>
<organism evidence="3 4">
    <name type="scientific">Aaosphaeria arxii CBS 175.79</name>
    <dbReference type="NCBI Taxonomy" id="1450172"/>
    <lineage>
        <taxon>Eukaryota</taxon>
        <taxon>Fungi</taxon>
        <taxon>Dikarya</taxon>
        <taxon>Ascomycota</taxon>
        <taxon>Pezizomycotina</taxon>
        <taxon>Dothideomycetes</taxon>
        <taxon>Pleosporomycetidae</taxon>
        <taxon>Pleosporales</taxon>
        <taxon>Pleosporales incertae sedis</taxon>
        <taxon>Aaosphaeria</taxon>
    </lineage>
</organism>
<evidence type="ECO:0000313" key="4">
    <source>
        <dbReference type="Proteomes" id="UP000799778"/>
    </source>
</evidence>
<sequence>MSKSGINLAVTQDGSHYNKLKRPDDYFASPPLHPPLCSPTKRTLDQAEMSDGNDDGELTIKRPRGDTASHLFKKRNSKPIMRSMNMDTGMQSMFPGIMDEEGDSDEATLEALAYLRSVRSEAQTIPSLLVANPTQETPHLPVDPNDGNTSVIYEDGTWIACDRSRVEHPSPSLDGSVELDPQEQYYRNLLRRYAALRETLFYGSHLDLDKRKASHPSKCTDSATPRTRHNWLYSLDREYPTPAQIFKMNEDDVFRGLKYCAHSLDRFGSISKQKSCWIWALLAKAPDYGDLDYRRVGSIRDLGHRAGQFRLRLPDEGDEDSETDSESELEEGEHIADTKGHESEHPQTEDLQRKPEEASNEQTKEGDSDHGGEMSISEDGEDGEISDADEPTTLEEARARLLAQLGDRLVRPQEKSNRDLSQSVRDGVASPGGSTHRHNGNGDADQSLESRRDRKTHDEKGQNASGLDSDAAGTSSTQQAKYFASRTEAEDYRKQLLTRSGIDTPKPKKVEIMPKSDNIETVAWNSKVTIDMILTVVAECYGQKDLLRFRGIWADY</sequence>
<feature type="compositionally biased region" description="Polar residues" evidence="2">
    <location>
        <begin position="1"/>
        <end position="15"/>
    </location>
</feature>
<evidence type="ECO:0000256" key="2">
    <source>
        <dbReference type="SAM" id="MobiDB-lite"/>
    </source>
</evidence>
<feature type="region of interest" description="Disordered" evidence="2">
    <location>
        <begin position="1"/>
        <end position="69"/>
    </location>
</feature>
<feature type="compositionally biased region" description="Basic and acidic residues" evidence="2">
    <location>
        <begin position="408"/>
        <end position="418"/>
    </location>
</feature>
<feature type="compositionally biased region" description="Polar residues" evidence="2">
    <location>
        <begin position="462"/>
        <end position="480"/>
    </location>
</feature>
<dbReference type="AlphaFoldDB" id="A0A6A5Y7Y9"/>
<feature type="region of interest" description="Disordered" evidence="2">
    <location>
        <begin position="405"/>
        <end position="485"/>
    </location>
</feature>
<dbReference type="GO" id="GO:0000387">
    <property type="term" value="P:spliceosomal snRNP assembly"/>
    <property type="evidence" value="ECO:0007669"/>
    <property type="project" value="InterPro"/>
</dbReference>
<dbReference type="GeneID" id="54290918"/>
<feature type="compositionally biased region" description="Acidic residues" evidence="2">
    <location>
        <begin position="316"/>
        <end position="331"/>
    </location>
</feature>
<proteinExistence type="inferred from homology"/>
<feature type="compositionally biased region" description="Acidic residues" evidence="2">
    <location>
        <begin position="376"/>
        <end position="388"/>
    </location>
</feature>
<dbReference type="RefSeq" id="XP_033390034.1">
    <property type="nucleotide sequence ID" value="XM_033533521.1"/>
</dbReference>
<accession>A0A6A5Y7Y9</accession>
<dbReference type="GO" id="GO:0032797">
    <property type="term" value="C:SMN complex"/>
    <property type="evidence" value="ECO:0007669"/>
    <property type="project" value="TreeGrafter"/>
</dbReference>
<dbReference type="OrthoDB" id="428895at2759"/>
<evidence type="ECO:0000256" key="1">
    <source>
        <dbReference type="ARBA" id="ARBA00025758"/>
    </source>
</evidence>
<feature type="compositionally biased region" description="Basic and acidic residues" evidence="2">
    <location>
        <begin position="58"/>
        <end position="67"/>
    </location>
</feature>
<gene>
    <name evidence="3" type="ORF">BU24DRAFT_488068</name>
</gene>
<feature type="compositionally biased region" description="Basic and acidic residues" evidence="2">
    <location>
        <begin position="332"/>
        <end position="372"/>
    </location>
</feature>
<evidence type="ECO:0000313" key="3">
    <source>
        <dbReference type="EMBL" id="KAF2021695.1"/>
    </source>
</evidence>
<reference evidence="3" key="1">
    <citation type="journal article" date="2020" name="Stud. Mycol.">
        <title>101 Dothideomycetes genomes: a test case for predicting lifestyles and emergence of pathogens.</title>
        <authorList>
            <person name="Haridas S."/>
            <person name="Albert R."/>
            <person name="Binder M."/>
            <person name="Bloem J."/>
            <person name="Labutti K."/>
            <person name="Salamov A."/>
            <person name="Andreopoulos B."/>
            <person name="Baker S."/>
            <person name="Barry K."/>
            <person name="Bills G."/>
            <person name="Bluhm B."/>
            <person name="Cannon C."/>
            <person name="Castanera R."/>
            <person name="Culley D."/>
            <person name="Daum C."/>
            <person name="Ezra D."/>
            <person name="Gonzalez J."/>
            <person name="Henrissat B."/>
            <person name="Kuo A."/>
            <person name="Liang C."/>
            <person name="Lipzen A."/>
            <person name="Lutzoni F."/>
            <person name="Magnuson J."/>
            <person name="Mondo S."/>
            <person name="Nolan M."/>
            <person name="Ohm R."/>
            <person name="Pangilinan J."/>
            <person name="Park H.-J."/>
            <person name="Ramirez L."/>
            <person name="Alfaro M."/>
            <person name="Sun H."/>
            <person name="Tritt A."/>
            <person name="Yoshinaga Y."/>
            <person name="Zwiers L.-H."/>
            <person name="Turgeon B."/>
            <person name="Goodwin S."/>
            <person name="Spatafora J."/>
            <person name="Crous P."/>
            <person name="Grigoriev I."/>
        </authorList>
    </citation>
    <scope>NUCLEOTIDE SEQUENCE</scope>
    <source>
        <strain evidence="3">CBS 175.79</strain>
    </source>
</reference>
<dbReference type="Pfam" id="PF04938">
    <property type="entry name" value="SIP1"/>
    <property type="match status" value="1"/>
</dbReference>
<feature type="region of interest" description="Disordered" evidence="2">
    <location>
        <begin position="310"/>
        <end position="388"/>
    </location>
</feature>
<dbReference type="Proteomes" id="UP000799778">
    <property type="component" value="Unassembled WGS sequence"/>
</dbReference>
<comment type="similarity">
    <text evidence="1">Belongs to the gemin-2 family.</text>
</comment>
<protein>
    <submittedName>
        <fullName evidence="3">Uncharacterized protein</fullName>
    </submittedName>
</protein>
<feature type="compositionally biased region" description="Basic and acidic residues" evidence="2">
    <location>
        <begin position="448"/>
        <end position="461"/>
    </location>
</feature>
<dbReference type="EMBL" id="ML978066">
    <property type="protein sequence ID" value="KAF2021695.1"/>
    <property type="molecule type" value="Genomic_DNA"/>
</dbReference>